<comment type="similarity">
    <text evidence="2 13">Belongs to the FAH family.</text>
</comment>
<dbReference type="EMBL" id="CWKI01000002">
    <property type="protein sequence ID" value="CTR05021.1"/>
    <property type="molecule type" value="Genomic_DNA"/>
</dbReference>
<evidence type="ECO:0000256" key="6">
    <source>
        <dbReference type="ARBA" id="ARBA00022837"/>
    </source>
</evidence>
<keyword evidence="6 12" id="KW-0106">Calcium</keyword>
<feature type="active site" description="Proton acceptor" evidence="10">
    <location>
        <position position="134"/>
    </location>
</feature>
<dbReference type="InterPro" id="IPR015377">
    <property type="entry name" value="Fumarylacetoacetase_N"/>
</dbReference>
<organism evidence="16 17">
    <name type="scientific">Rhodotorula toruloides</name>
    <name type="common">Yeast</name>
    <name type="synonym">Rhodosporidium toruloides</name>
    <dbReference type="NCBI Taxonomy" id="5286"/>
    <lineage>
        <taxon>Eukaryota</taxon>
        <taxon>Fungi</taxon>
        <taxon>Dikarya</taxon>
        <taxon>Basidiomycota</taxon>
        <taxon>Pucciniomycotina</taxon>
        <taxon>Microbotryomycetes</taxon>
        <taxon>Sporidiobolales</taxon>
        <taxon>Sporidiobolaceae</taxon>
        <taxon>Rhodotorula</taxon>
    </lineage>
</organism>
<feature type="binding site" evidence="11">
    <location>
        <position position="377"/>
    </location>
    <ligand>
        <name>substrate</name>
    </ligand>
</feature>
<evidence type="ECO:0000256" key="12">
    <source>
        <dbReference type="PIRSR" id="PIRSR605959-3"/>
    </source>
</evidence>
<keyword evidence="4 12" id="KW-0479">Metal-binding</keyword>
<dbReference type="InterPro" id="IPR011234">
    <property type="entry name" value="Fumarylacetoacetase-like_C"/>
</dbReference>
<evidence type="ECO:0000256" key="4">
    <source>
        <dbReference type="ARBA" id="ARBA00022723"/>
    </source>
</evidence>
<name>A0A0K3CCX7_RHOTO</name>
<dbReference type="InterPro" id="IPR036462">
    <property type="entry name" value="Fumarylacetoacetase_N_sf"/>
</dbReference>
<evidence type="ECO:0000256" key="5">
    <source>
        <dbReference type="ARBA" id="ARBA00022801"/>
    </source>
</evidence>
<dbReference type="Pfam" id="PF09298">
    <property type="entry name" value="FAA_hydrolase_N"/>
    <property type="match status" value="1"/>
</dbReference>
<feature type="domain" description="Fumarylacetoacetase N-terminal" evidence="15">
    <location>
        <begin position="16"/>
        <end position="119"/>
    </location>
</feature>
<feature type="binding site" evidence="12">
    <location>
        <position position="277"/>
    </location>
    <ligand>
        <name>Mg(2+)</name>
        <dbReference type="ChEBI" id="CHEBI:18420"/>
    </ligand>
</feature>
<evidence type="ECO:0000256" key="13">
    <source>
        <dbReference type="RuleBase" id="RU366008"/>
    </source>
</evidence>
<feature type="binding site" evidence="12">
    <location>
        <position position="273"/>
    </location>
    <ligand>
        <name>Mg(2+)</name>
        <dbReference type="ChEBI" id="CHEBI:18420"/>
    </ligand>
</feature>
<evidence type="ECO:0000256" key="9">
    <source>
        <dbReference type="ARBA" id="ARBA00023232"/>
    </source>
</evidence>
<dbReference type="Gene3D" id="3.90.850.10">
    <property type="entry name" value="Fumarylacetoacetase-like, C-terminal domain"/>
    <property type="match status" value="1"/>
</dbReference>
<sequence>MQSWLDIPADSHFSLANVPFGIISHAGSGGARVAATRLGDLAADLSLIEAAGLLAEAFEQKETSFFAKPTLNDFAGLPAKIRQNVRLSIQSLFASNSSLPDDLRSRAVISLDSVETHLPFSIPDFVDYSIFPAHALGAGRAIFGPQNQMPPAWNALPMAYNGRAGTVSVKNEIVRPQGQTRAFSAAREVAVGPCQALDWEFEIASPAALPLLASADLPSWQQGAFVAEPTEDGTVLTPSTAASRIFGFVLLNDWSARDIQAFEMVPLGPFNGKSFATTISPWVVVPEALEPFATVKPPRLEGTAFEEPEYLREKEGAKTNYEVECTTTLHLASNPSTAEPVAKASFVQAFWSFSQLLTYQTYSGARLQTGDLLGSGTISNMGDRAQGCMLELSQGGKVPLRIGGEERRWIEDGDEVVFSAVAGGEGRKVGFGELRGKVLPMTTLRMA</sequence>
<accession>A0A0K3CCX7</accession>
<evidence type="ECO:0000256" key="8">
    <source>
        <dbReference type="ARBA" id="ARBA00022878"/>
    </source>
</evidence>
<evidence type="ECO:0000256" key="1">
    <source>
        <dbReference type="ARBA" id="ARBA00004782"/>
    </source>
</evidence>
<dbReference type="SUPFAM" id="SSF56529">
    <property type="entry name" value="FAH"/>
    <property type="match status" value="1"/>
</dbReference>
<dbReference type="Proteomes" id="UP000199069">
    <property type="component" value="Unassembled WGS sequence"/>
</dbReference>
<feature type="binding site" evidence="12">
    <location>
        <position position="127"/>
    </location>
    <ligand>
        <name>Ca(2+)</name>
        <dbReference type="ChEBI" id="CHEBI:29108"/>
    </ligand>
</feature>
<feature type="binding site" evidence="12">
    <location>
        <position position="253"/>
    </location>
    <ligand>
        <name>Mg(2+)</name>
        <dbReference type="ChEBI" id="CHEBI:18420"/>
    </ligand>
</feature>
<dbReference type="AlphaFoldDB" id="A0A0K3CCX7"/>
<feature type="domain" description="Fumarylacetoacetase-like C-terminal" evidence="14">
    <location>
        <begin position="235"/>
        <end position="438"/>
    </location>
</feature>
<keyword evidence="5 13" id="KW-0378">Hydrolase</keyword>
<gene>
    <name evidence="16" type="primary">FGENESH: predicted gene_2.51</name>
    <name evidence="16" type="ORF">BN2166_0008820</name>
</gene>
<reference evidence="16 17" key="1">
    <citation type="submission" date="2015-07" db="EMBL/GenBank/DDBJ databases">
        <authorList>
            <person name="Cajimat M.N.B."/>
            <person name="Milazzo M.L."/>
            <person name="Fulhorst C.F."/>
        </authorList>
    </citation>
    <scope>NUCLEOTIDE SEQUENCE [LARGE SCALE GENOMIC DNA]</scope>
    <source>
        <strain evidence="16">Single colony</strain>
    </source>
</reference>
<feature type="binding site" evidence="11">
    <location>
        <position position="260"/>
    </location>
    <ligand>
        <name>substrate</name>
    </ligand>
</feature>
<feature type="binding site" evidence="12">
    <location>
        <position position="202"/>
    </location>
    <ligand>
        <name>Ca(2+)</name>
        <dbReference type="ChEBI" id="CHEBI:29108"/>
    </ligand>
</feature>
<protein>
    <recommendedName>
        <fullName evidence="3 13">Fumarylacetoacetase</fullName>
        <ecNumber evidence="3 13">3.7.1.2</ecNumber>
    </recommendedName>
    <alternativeName>
        <fullName evidence="13">Fumarylacetoacetate hydrolase</fullName>
    </alternativeName>
</protein>
<dbReference type="STRING" id="5286.A0A0K3CCX7"/>
<evidence type="ECO:0000256" key="11">
    <source>
        <dbReference type="PIRSR" id="PIRSR605959-2"/>
    </source>
</evidence>
<dbReference type="Gene3D" id="2.30.30.230">
    <property type="entry name" value="Fumarylacetoacetase, N-terminal domain"/>
    <property type="match status" value="1"/>
</dbReference>
<dbReference type="GO" id="GO:0006572">
    <property type="term" value="P:L-tyrosine catabolic process"/>
    <property type="evidence" value="ECO:0007669"/>
    <property type="project" value="UniProtKB-UniRule"/>
</dbReference>
<dbReference type="OMA" id="YWTAAQQ"/>
<dbReference type="InterPro" id="IPR036663">
    <property type="entry name" value="Fumarylacetoacetase_C_sf"/>
</dbReference>
<comment type="cofactor">
    <cofactor evidence="13">
        <name>Mg(2+)</name>
        <dbReference type="ChEBI" id="CHEBI:18420"/>
    </cofactor>
    <cofactor evidence="13">
        <name>Ca(2+)</name>
        <dbReference type="ChEBI" id="CHEBI:29108"/>
    </cofactor>
</comment>
<keyword evidence="7 12" id="KW-0460">Magnesium</keyword>
<evidence type="ECO:0000256" key="10">
    <source>
        <dbReference type="PIRSR" id="PIRSR605959-1"/>
    </source>
</evidence>
<dbReference type="GO" id="GO:1902000">
    <property type="term" value="P:homogentisate catabolic process"/>
    <property type="evidence" value="ECO:0007669"/>
    <property type="project" value="TreeGrafter"/>
</dbReference>
<evidence type="ECO:0000256" key="7">
    <source>
        <dbReference type="ARBA" id="ARBA00022842"/>
    </source>
</evidence>
<evidence type="ECO:0000259" key="14">
    <source>
        <dbReference type="Pfam" id="PF01557"/>
    </source>
</evidence>
<dbReference type="GO" id="GO:0006559">
    <property type="term" value="P:L-phenylalanine catabolic process"/>
    <property type="evidence" value="ECO:0007669"/>
    <property type="project" value="UniProtKB-UniRule"/>
</dbReference>
<keyword evidence="17" id="KW-1185">Reference proteome</keyword>
<comment type="catalytic activity">
    <reaction evidence="13">
        <text>4-fumarylacetoacetate + H2O = acetoacetate + fumarate + H(+)</text>
        <dbReference type="Rhea" id="RHEA:10244"/>
        <dbReference type="ChEBI" id="CHEBI:13705"/>
        <dbReference type="ChEBI" id="CHEBI:15377"/>
        <dbReference type="ChEBI" id="CHEBI:15378"/>
        <dbReference type="ChEBI" id="CHEBI:18034"/>
        <dbReference type="ChEBI" id="CHEBI:29806"/>
        <dbReference type="EC" id="3.7.1.2"/>
    </reaction>
</comment>
<dbReference type="PANTHER" id="PTHR43069">
    <property type="entry name" value="FUMARYLACETOACETASE"/>
    <property type="match status" value="1"/>
</dbReference>
<evidence type="ECO:0000259" key="15">
    <source>
        <dbReference type="Pfam" id="PF09298"/>
    </source>
</evidence>
<dbReference type="EC" id="3.7.1.2" evidence="3 13"/>
<feature type="binding site" evidence="12">
    <location>
        <position position="200"/>
    </location>
    <ligand>
        <name>Ca(2+)</name>
        <dbReference type="ChEBI" id="CHEBI:29108"/>
    </ligand>
</feature>
<evidence type="ECO:0000256" key="3">
    <source>
        <dbReference type="ARBA" id="ARBA00012094"/>
    </source>
</evidence>
<comment type="pathway">
    <text evidence="1 13">Amino-acid degradation; L-phenylalanine degradation; acetoacetate and fumarate from L-phenylalanine: step 6/6.</text>
</comment>
<dbReference type="GO" id="GO:0004334">
    <property type="term" value="F:fumarylacetoacetase activity"/>
    <property type="evidence" value="ECO:0007669"/>
    <property type="project" value="UniProtKB-UniRule"/>
</dbReference>
<dbReference type="GO" id="GO:0046872">
    <property type="term" value="F:metal ion binding"/>
    <property type="evidence" value="ECO:0007669"/>
    <property type="project" value="UniProtKB-UniRule"/>
</dbReference>
<proteinExistence type="inferred from homology"/>
<keyword evidence="9 13" id="KW-0585">Phenylalanine catabolism</keyword>
<dbReference type="InterPro" id="IPR005959">
    <property type="entry name" value="Fumarylacetoacetase"/>
</dbReference>
<evidence type="ECO:0000256" key="2">
    <source>
        <dbReference type="ARBA" id="ARBA00010211"/>
    </source>
</evidence>
<dbReference type="SUPFAM" id="SSF63433">
    <property type="entry name" value="Fumarylacetoacetate hydrolase, FAH, N-terminal domain"/>
    <property type="match status" value="1"/>
</dbReference>
<evidence type="ECO:0000313" key="17">
    <source>
        <dbReference type="Proteomes" id="UP000199069"/>
    </source>
</evidence>
<dbReference type="PANTHER" id="PTHR43069:SF5">
    <property type="entry name" value="FUMARYLACETOACETASE"/>
    <property type="match status" value="1"/>
</dbReference>
<dbReference type="Pfam" id="PF01557">
    <property type="entry name" value="FAA_hydrolase"/>
    <property type="match status" value="1"/>
</dbReference>
<evidence type="ECO:0000313" key="16">
    <source>
        <dbReference type="EMBL" id="CTR05021.1"/>
    </source>
</evidence>
<dbReference type="UniPathway" id="UPA00139">
    <property type="reaction ID" value="UER00341"/>
</dbReference>
<keyword evidence="8 13" id="KW-0828">Tyrosine catabolism</keyword>